<organism evidence="2 3">
    <name type="scientific">Dispira parvispora</name>
    <dbReference type="NCBI Taxonomy" id="1520584"/>
    <lineage>
        <taxon>Eukaryota</taxon>
        <taxon>Fungi</taxon>
        <taxon>Fungi incertae sedis</taxon>
        <taxon>Zoopagomycota</taxon>
        <taxon>Kickxellomycotina</taxon>
        <taxon>Dimargaritomycetes</taxon>
        <taxon>Dimargaritales</taxon>
        <taxon>Dimargaritaceae</taxon>
        <taxon>Dispira</taxon>
    </lineage>
</organism>
<feature type="region of interest" description="Disordered" evidence="1">
    <location>
        <begin position="70"/>
        <end position="92"/>
    </location>
</feature>
<keyword evidence="3" id="KW-1185">Reference proteome</keyword>
<name>A0A9W8AVD9_9FUNG</name>
<comment type="caution">
    <text evidence="2">The sequence shown here is derived from an EMBL/GenBank/DDBJ whole genome shotgun (WGS) entry which is preliminary data.</text>
</comment>
<dbReference type="OrthoDB" id="5561442at2759"/>
<dbReference type="Proteomes" id="UP001150925">
    <property type="component" value="Unassembled WGS sequence"/>
</dbReference>
<evidence type="ECO:0000313" key="3">
    <source>
        <dbReference type="Proteomes" id="UP001150925"/>
    </source>
</evidence>
<accession>A0A9W8AVD9</accession>
<dbReference type="AlphaFoldDB" id="A0A9W8AVD9"/>
<proteinExistence type="predicted"/>
<dbReference type="EMBL" id="JANBPY010000645">
    <property type="protein sequence ID" value="KAJ1964952.1"/>
    <property type="molecule type" value="Genomic_DNA"/>
</dbReference>
<evidence type="ECO:0000256" key="1">
    <source>
        <dbReference type="SAM" id="MobiDB-lite"/>
    </source>
</evidence>
<sequence>MRLPTDSCRWSRLGTHRASPTSVQGLGWLKSSSVRWSTTAHPKFHNDTREGKTADSVPLVKSQRLPFGIYQPQPKVSPESDIQPTARVKRRTTSDYPPINQEKCIALVNHYWQQSHAAPVKLPLTFVERRGYRRGWVHKYTPMRTLQNKLTPMSRDISRLTDYIRTHPTTHLTHRTIRRSPATFQDIQDRQFVLHTVQRYMHFMEDYHIRRLGSFDEAEFLNQIQQWPPTAPWFTEMLTFVITRVAKRTFVKAFKELQTFVCQSIRKWRITDPSCVSAFIPPLLALFKAHAFRKNYVEYEALLQLSMDWDLPITESMLSHYVLVLTRAQRYTAVTQLLYHLDPCGTKPTVSSVNIWLETACLQVPTMYVIPNLCALLEKVYPPTDPQGRPLAQRYRVNGTTLELLLKRCNSLRHLCSVWRLACVQKVHLPHSSLFSSQSFQVQVLQAAHRVGSHLHVDLSTPLVSSWKTGEIEPDLFDGKNTLRSRTLLLSMANPSRSRSFQRKGFLGTMQFDPWAYYYYVRTIRWTQPVDWTTVLALVQTLPAQHVGQATTALVRVVLSYVGRFYTQDRLKCSQQRSVRVKAQDREWRRRIRLSIERLAKLTPMVWSLPSPSSLPTPKSKTGVSPARTSMASWKSRFQSAQQPRSSQPMNTHLPTYQSLGTSTLVQCHELLGRLWYLIVHLYELKYITPTTTGRSPSVPSVTKGNSSTTLTYLRGMMDTTSTSTTLGTLGISTLKMPLDVPTPETRTAVENILNHRKTTPIAQNTLITYIRTLGVMGHTVDLAEVVRNLVTVWESSNASQLGWWSNSPIYRPKLFHSVLVAAWEAVHGNDLDFVFDIFHRLYPTYQHHYTNRTHLLSTHLPTDVRGGPPKDMTMYPRYPKSCFVRDRESRRRILPPLPDLSLLPEPLRPPSLEVQRWVYWSSIDQRDHRELPTYWLLQLARRSVSTADLDHLAKLAIVKRYILFIARHQLPFDPDMLWDHLCELAMGIRTHTAISTNIPKRLLATSRFGERRNDGPNEGIDPLVEEWANQVVNLLVDARDGRIDIDLPW</sequence>
<reference evidence="2" key="1">
    <citation type="submission" date="2022-07" db="EMBL/GenBank/DDBJ databases">
        <title>Phylogenomic reconstructions and comparative analyses of Kickxellomycotina fungi.</title>
        <authorList>
            <person name="Reynolds N.K."/>
            <person name="Stajich J.E."/>
            <person name="Barry K."/>
            <person name="Grigoriev I.V."/>
            <person name="Crous P."/>
            <person name="Smith M.E."/>
        </authorList>
    </citation>
    <scope>NUCLEOTIDE SEQUENCE</scope>
    <source>
        <strain evidence="2">RSA 1196</strain>
    </source>
</reference>
<gene>
    <name evidence="2" type="ORF">IWQ62_002783</name>
</gene>
<evidence type="ECO:0000313" key="2">
    <source>
        <dbReference type="EMBL" id="KAJ1964952.1"/>
    </source>
</evidence>
<protein>
    <submittedName>
        <fullName evidence="2">Uncharacterized protein</fullName>
    </submittedName>
</protein>